<evidence type="ECO:0000256" key="1">
    <source>
        <dbReference type="SAM" id="MobiDB-lite"/>
    </source>
</evidence>
<gene>
    <name evidence="2" type="ORF">ABG768_005623</name>
</gene>
<dbReference type="AlphaFoldDB" id="A0AAW1ZTW8"/>
<proteinExistence type="predicted"/>
<evidence type="ECO:0000313" key="3">
    <source>
        <dbReference type="Proteomes" id="UP001479290"/>
    </source>
</evidence>
<reference evidence="2 3" key="1">
    <citation type="submission" date="2024-05" db="EMBL/GenBank/DDBJ databases">
        <title>A high-quality chromosomal-level genome assembly of Topmouth culter (Culter alburnus).</title>
        <authorList>
            <person name="Zhao H."/>
        </authorList>
    </citation>
    <scope>NUCLEOTIDE SEQUENCE [LARGE SCALE GENOMIC DNA]</scope>
    <source>
        <strain evidence="2">CATC2023</strain>
        <tissue evidence="2">Muscle</tissue>
    </source>
</reference>
<keyword evidence="3" id="KW-1185">Reference proteome</keyword>
<feature type="region of interest" description="Disordered" evidence="1">
    <location>
        <begin position="1"/>
        <end position="22"/>
    </location>
</feature>
<dbReference type="Proteomes" id="UP001479290">
    <property type="component" value="Unassembled WGS sequence"/>
</dbReference>
<evidence type="ECO:0000313" key="2">
    <source>
        <dbReference type="EMBL" id="KAK9964452.1"/>
    </source>
</evidence>
<protein>
    <submittedName>
        <fullName evidence="2">Uncharacterized protein</fullName>
    </submittedName>
</protein>
<sequence length="109" mass="12170">MPVFGNLLQNSRGRGGGAVPIYREDGVPLQRKKKKQQQQPNVAPRAKLLPLSLATLQPAARLLLPSTPRDYSALPAQTQRTHFFWRISPVNSENTALRWYHPLSAPPPP</sequence>
<comment type="caution">
    <text evidence="2">The sequence shown here is derived from an EMBL/GenBank/DDBJ whole genome shotgun (WGS) entry which is preliminary data.</text>
</comment>
<accession>A0AAW1ZTW8</accession>
<dbReference type="EMBL" id="JAWDJR010000013">
    <property type="protein sequence ID" value="KAK9964452.1"/>
    <property type="molecule type" value="Genomic_DNA"/>
</dbReference>
<organism evidence="2 3">
    <name type="scientific">Culter alburnus</name>
    <name type="common">Topmouth culter</name>
    <dbReference type="NCBI Taxonomy" id="194366"/>
    <lineage>
        <taxon>Eukaryota</taxon>
        <taxon>Metazoa</taxon>
        <taxon>Chordata</taxon>
        <taxon>Craniata</taxon>
        <taxon>Vertebrata</taxon>
        <taxon>Euteleostomi</taxon>
        <taxon>Actinopterygii</taxon>
        <taxon>Neopterygii</taxon>
        <taxon>Teleostei</taxon>
        <taxon>Ostariophysi</taxon>
        <taxon>Cypriniformes</taxon>
        <taxon>Xenocyprididae</taxon>
        <taxon>Xenocypridinae</taxon>
        <taxon>Culter</taxon>
    </lineage>
</organism>
<name>A0AAW1ZTW8_CULAL</name>